<reference evidence="2" key="1">
    <citation type="submission" date="2017-05" db="UniProtKB">
        <authorList>
            <consortium name="EnsemblMetazoa"/>
        </authorList>
    </citation>
    <scope>IDENTIFICATION</scope>
</reference>
<dbReference type="AlphaFoldDB" id="A0A1X7TS06"/>
<evidence type="ECO:0000256" key="1">
    <source>
        <dbReference type="SAM" id="Phobius"/>
    </source>
</evidence>
<dbReference type="EnsemblMetazoa" id="Aqu2.1.17724_001">
    <property type="protein sequence ID" value="Aqu2.1.17724_001"/>
    <property type="gene ID" value="Aqu2.1.17724"/>
</dbReference>
<keyword evidence="1" id="KW-1133">Transmembrane helix</keyword>
<accession>A0A1X7TS06</accession>
<feature type="transmembrane region" description="Helical" evidence="1">
    <location>
        <begin position="60"/>
        <end position="82"/>
    </location>
</feature>
<proteinExistence type="predicted"/>
<feature type="transmembrane region" description="Helical" evidence="1">
    <location>
        <begin position="94"/>
        <end position="115"/>
    </location>
</feature>
<dbReference type="InParanoid" id="A0A1X7TS06"/>
<name>A0A1X7TS06_AMPQE</name>
<evidence type="ECO:0000313" key="2">
    <source>
        <dbReference type="EnsemblMetazoa" id="Aqu2.1.17724_001"/>
    </source>
</evidence>
<feature type="transmembrane region" description="Helical" evidence="1">
    <location>
        <begin position="200"/>
        <end position="226"/>
    </location>
</feature>
<keyword evidence="1" id="KW-0472">Membrane</keyword>
<protein>
    <submittedName>
        <fullName evidence="2">Uncharacterized protein</fullName>
    </submittedName>
</protein>
<keyword evidence="1" id="KW-0812">Transmembrane</keyword>
<organism evidence="2">
    <name type="scientific">Amphimedon queenslandica</name>
    <name type="common">Sponge</name>
    <dbReference type="NCBI Taxonomy" id="400682"/>
    <lineage>
        <taxon>Eukaryota</taxon>
        <taxon>Metazoa</taxon>
        <taxon>Porifera</taxon>
        <taxon>Demospongiae</taxon>
        <taxon>Heteroscleromorpha</taxon>
        <taxon>Haplosclerida</taxon>
        <taxon>Niphatidae</taxon>
        <taxon>Amphimedon</taxon>
    </lineage>
</organism>
<sequence length="242" mass="26826">MSTQVSNSRGQHSSIAAGRVQRTQVEVKEFGNTVNISKGNFHHTNFIIRNTQGKNLRQYWYVRGLINIFLIYFFAGLFSFFHVGAASAAIVLDILWILLFSQYMYIASTVIPIVVKHPVLPALQTINWVNTLLEVQVKVVDGRYIYLNTVDIAGLQVGNVEVQYKQADTAGLVVLSETGGTIRFQVLSPRARNEVVQTQVFSFLLLLGAIFHLFYAIACFIGVLAASKGGASSIFNNDNSSM</sequence>